<keyword evidence="3" id="KW-1185">Reference proteome</keyword>
<dbReference type="AlphaFoldDB" id="A0A0C3GL20"/>
<gene>
    <name evidence="2" type="ORF">PILCRDRAFT_810330</name>
</gene>
<dbReference type="EMBL" id="KN832970">
    <property type="protein sequence ID" value="KIM92274.1"/>
    <property type="molecule type" value="Genomic_DNA"/>
</dbReference>
<reference evidence="3" key="2">
    <citation type="submission" date="2015-01" db="EMBL/GenBank/DDBJ databases">
        <title>Evolutionary Origins and Diversification of the Mycorrhizal Mutualists.</title>
        <authorList>
            <consortium name="DOE Joint Genome Institute"/>
            <consortium name="Mycorrhizal Genomics Consortium"/>
            <person name="Kohler A."/>
            <person name="Kuo A."/>
            <person name="Nagy L.G."/>
            <person name="Floudas D."/>
            <person name="Copeland A."/>
            <person name="Barry K.W."/>
            <person name="Cichocki N."/>
            <person name="Veneault-Fourrey C."/>
            <person name="LaButti K."/>
            <person name="Lindquist E.A."/>
            <person name="Lipzen A."/>
            <person name="Lundell T."/>
            <person name="Morin E."/>
            <person name="Murat C."/>
            <person name="Riley R."/>
            <person name="Ohm R."/>
            <person name="Sun H."/>
            <person name="Tunlid A."/>
            <person name="Henrissat B."/>
            <person name="Grigoriev I.V."/>
            <person name="Hibbett D.S."/>
            <person name="Martin F."/>
        </authorList>
    </citation>
    <scope>NUCLEOTIDE SEQUENCE [LARGE SCALE GENOMIC DNA]</scope>
    <source>
        <strain evidence="3">F 1598</strain>
    </source>
</reference>
<feature type="compositionally biased region" description="Basic residues" evidence="1">
    <location>
        <begin position="61"/>
        <end position="72"/>
    </location>
</feature>
<dbReference type="Proteomes" id="UP000054166">
    <property type="component" value="Unassembled WGS sequence"/>
</dbReference>
<reference evidence="2 3" key="1">
    <citation type="submission" date="2014-04" db="EMBL/GenBank/DDBJ databases">
        <authorList>
            <consortium name="DOE Joint Genome Institute"/>
            <person name="Kuo A."/>
            <person name="Tarkka M."/>
            <person name="Buscot F."/>
            <person name="Kohler A."/>
            <person name="Nagy L.G."/>
            <person name="Floudas D."/>
            <person name="Copeland A."/>
            <person name="Barry K.W."/>
            <person name="Cichocki N."/>
            <person name="Veneault-Fourrey C."/>
            <person name="LaButti K."/>
            <person name="Lindquist E.A."/>
            <person name="Lipzen A."/>
            <person name="Lundell T."/>
            <person name="Morin E."/>
            <person name="Murat C."/>
            <person name="Sun H."/>
            <person name="Tunlid A."/>
            <person name="Henrissat B."/>
            <person name="Grigoriev I.V."/>
            <person name="Hibbett D.S."/>
            <person name="Martin F."/>
            <person name="Nordberg H.P."/>
            <person name="Cantor M.N."/>
            <person name="Hua S.X."/>
        </authorList>
    </citation>
    <scope>NUCLEOTIDE SEQUENCE [LARGE SCALE GENOMIC DNA]</scope>
    <source>
        <strain evidence="2 3">F 1598</strain>
    </source>
</reference>
<evidence type="ECO:0000256" key="1">
    <source>
        <dbReference type="SAM" id="MobiDB-lite"/>
    </source>
</evidence>
<dbReference type="InParanoid" id="A0A0C3GL20"/>
<dbReference type="HOGENOM" id="CLU_2373524_0_0_1"/>
<feature type="region of interest" description="Disordered" evidence="1">
    <location>
        <begin position="48"/>
        <end position="79"/>
    </location>
</feature>
<evidence type="ECO:0000313" key="3">
    <source>
        <dbReference type="Proteomes" id="UP000054166"/>
    </source>
</evidence>
<protein>
    <submittedName>
        <fullName evidence="2">Uncharacterized protein</fullName>
    </submittedName>
</protein>
<proteinExistence type="predicted"/>
<name>A0A0C3GL20_PILCF</name>
<sequence>MKLSIVQPRTSSKLDLRFLSLYPKPIRVDGRDIGSYICTEQASRSSYYAHGTRTREIKSSNPKRRRGSQLKGRARDKMGGKDNGVCVLFAGDGKG</sequence>
<accession>A0A0C3GL20</accession>
<evidence type="ECO:0000313" key="2">
    <source>
        <dbReference type="EMBL" id="KIM92274.1"/>
    </source>
</evidence>
<organism evidence="2 3">
    <name type="scientific">Piloderma croceum (strain F 1598)</name>
    <dbReference type="NCBI Taxonomy" id="765440"/>
    <lineage>
        <taxon>Eukaryota</taxon>
        <taxon>Fungi</taxon>
        <taxon>Dikarya</taxon>
        <taxon>Basidiomycota</taxon>
        <taxon>Agaricomycotina</taxon>
        <taxon>Agaricomycetes</taxon>
        <taxon>Agaricomycetidae</taxon>
        <taxon>Atheliales</taxon>
        <taxon>Atheliaceae</taxon>
        <taxon>Piloderma</taxon>
    </lineage>
</organism>